<name>A0A1I3W452_9ACTN</name>
<gene>
    <name evidence="2" type="ORF">SAMN05216275_115128</name>
</gene>
<dbReference type="AlphaFoldDB" id="A0A1I3W452"/>
<dbReference type="GeneID" id="96300228"/>
<evidence type="ECO:0000313" key="2">
    <source>
        <dbReference type="EMBL" id="SFK01276.1"/>
    </source>
</evidence>
<feature type="region of interest" description="Disordered" evidence="1">
    <location>
        <begin position="50"/>
        <end position="123"/>
    </location>
</feature>
<evidence type="ECO:0000256" key="1">
    <source>
        <dbReference type="SAM" id="MobiDB-lite"/>
    </source>
</evidence>
<accession>A0A1I3W452</accession>
<evidence type="ECO:0000313" key="3">
    <source>
        <dbReference type="Proteomes" id="UP000199111"/>
    </source>
</evidence>
<feature type="compositionally biased region" description="Gly residues" evidence="1">
    <location>
        <begin position="66"/>
        <end position="76"/>
    </location>
</feature>
<sequence length="123" mass="12187">MRQARRGAPFGWLLALLLPLLVSGGLNAGGATALLGHPAVAAVAGEHQPLSRQVHAGGEQHAFTGGSIGTGTGGGHPSAAGPPDARDLSRTPGFDSRPAGDDDPRPLAALLVRPGRAPPSTGV</sequence>
<protein>
    <submittedName>
        <fullName evidence="2">Uncharacterized protein</fullName>
    </submittedName>
</protein>
<dbReference type="Proteomes" id="UP000199111">
    <property type="component" value="Unassembled WGS sequence"/>
</dbReference>
<dbReference type="EMBL" id="FOQY01000015">
    <property type="protein sequence ID" value="SFK01276.1"/>
    <property type="molecule type" value="Genomic_DNA"/>
</dbReference>
<proteinExistence type="predicted"/>
<reference evidence="3" key="1">
    <citation type="submission" date="2016-10" db="EMBL/GenBank/DDBJ databases">
        <authorList>
            <person name="Varghese N."/>
            <person name="Submissions S."/>
        </authorList>
    </citation>
    <scope>NUCLEOTIDE SEQUENCE [LARGE SCALE GENOMIC DNA]</scope>
    <source>
        <strain evidence="3">CGMCC 4.2126</strain>
    </source>
</reference>
<dbReference type="RefSeq" id="WP_093888949.1">
    <property type="nucleotide sequence ID" value="NZ_FOQY01000015.1"/>
</dbReference>
<keyword evidence="3" id="KW-1185">Reference proteome</keyword>
<organism evidence="2 3">
    <name type="scientific">Streptosporangium canum</name>
    <dbReference type="NCBI Taxonomy" id="324952"/>
    <lineage>
        <taxon>Bacteria</taxon>
        <taxon>Bacillati</taxon>
        <taxon>Actinomycetota</taxon>
        <taxon>Actinomycetes</taxon>
        <taxon>Streptosporangiales</taxon>
        <taxon>Streptosporangiaceae</taxon>
        <taxon>Streptosporangium</taxon>
    </lineage>
</organism>